<dbReference type="HOGENOM" id="CLU_2113497_0_0_1"/>
<reference evidence="1" key="2">
    <citation type="submission" date="2011-02" db="EMBL/GenBank/DDBJ databases">
        <authorList>
            <person name="MacLean D."/>
        </authorList>
    </citation>
    <scope>NUCLEOTIDE SEQUENCE</scope>
</reference>
<dbReference type="EMBL" id="FR824098">
    <property type="protein sequence ID" value="CCA18570.1"/>
    <property type="molecule type" value="Genomic_DNA"/>
</dbReference>
<proteinExistence type="predicted"/>
<evidence type="ECO:0000313" key="2">
    <source>
        <dbReference type="EMBL" id="CCA20528.1"/>
    </source>
</evidence>
<reference evidence="1" key="1">
    <citation type="journal article" date="2011" name="PLoS Biol.">
        <title>Gene gain and loss during evolution of obligate parasitism in the white rust pathogen of Arabidopsis thaliana.</title>
        <authorList>
            <person name="Kemen E."/>
            <person name="Gardiner A."/>
            <person name="Schultz-Larsen T."/>
            <person name="Kemen A.C."/>
            <person name="Balmuth A.L."/>
            <person name="Robert-Seilaniantz A."/>
            <person name="Bailey K."/>
            <person name="Holub E."/>
            <person name="Studholme D.J."/>
            <person name="Maclean D."/>
            <person name="Jones J.D."/>
        </authorList>
    </citation>
    <scope>NUCLEOTIDE SEQUENCE</scope>
</reference>
<accession>F0WBP3</accession>
<gene>
    <name evidence="1" type="primary">AlNc14C53G4085</name>
    <name evidence="2" type="synonym">AlNc14C97G5888</name>
    <name evidence="1" type="ORF">ALNC14_047130</name>
    <name evidence="2" type="ORF">ALNC14_066710</name>
</gene>
<evidence type="ECO:0000313" key="1">
    <source>
        <dbReference type="EMBL" id="CCA18570.1"/>
    </source>
</evidence>
<dbReference type="EMBL" id="FR824142">
    <property type="protein sequence ID" value="CCA20528.1"/>
    <property type="molecule type" value="Genomic_DNA"/>
</dbReference>
<name>F0WBP3_9STRA</name>
<protein>
    <submittedName>
        <fullName evidence="1">AlNc14C53G4085 protein</fullName>
    </submittedName>
    <submittedName>
        <fullName evidence="2">AlNc14C97G5888 protein</fullName>
    </submittedName>
</protein>
<dbReference type="AlphaFoldDB" id="F0WBP3"/>
<sequence>MIPTSKQTVSAGKEVREIKSSNITRVLTLKQIRNKTELVPIPRHHVIYTQTISCNEPLPCTMMLNLRGTAQFQKRHCPEQTYVFREIENSKPCHTTHPERLQTRSYTKRIRCMQL</sequence>
<organism evidence="1">
    <name type="scientific">Albugo laibachii Nc14</name>
    <dbReference type="NCBI Taxonomy" id="890382"/>
    <lineage>
        <taxon>Eukaryota</taxon>
        <taxon>Sar</taxon>
        <taxon>Stramenopiles</taxon>
        <taxon>Oomycota</taxon>
        <taxon>Peronosporomycetes</taxon>
        <taxon>Albuginales</taxon>
        <taxon>Albuginaceae</taxon>
        <taxon>Albugo</taxon>
    </lineage>
</organism>